<name>A0ACC3TB21_LIPKO</name>
<dbReference type="EMBL" id="MU971335">
    <property type="protein sequence ID" value="KAK9241167.1"/>
    <property type="molecule type" value="Genomic_DNA"/>
</dbReference>
<dbReference type="Proteomes" id="UP001433508">
    <property type="component" value="Unassembled WGS sequence"/>
</dbReference>
<accession>A0ACC3TB21</accession>
<keyword evidence="2" id="KW-1185">Reference proteome</keyword>
<comment type="caution">
    <text evidence="1">The sequence shown here is derived from an EMBL/GenBank/DDBJ whole genome shotgun (WGS) entry which is preliminary data.</text>
</comment>
<evidence type="ECO:0000313" key="1">
    <source>
        <dbReference type="EMBL" id="KAK9241167.1"/>
    </source>
</evidence>
<gene>
    <name evidence="1" type="ORF">V1525DRAFT_335157</name>
</gene>
<reference evidence="2" key="1">
    <citation type="journal article" date="2024" name="Front. Bioeng. Biotechnol.">
        <title>Genome-scale model development and genomic sequencing of the oleaginous clade Lipomyces.</title>
        <authorList>
            <person name="Czajka J.J."/>
            <person name="Han Y."/>
            <person name="Kim J."/>
            <person name="Mondo S.J."/>
            <person name="Hofstad B.A."/>
            <person name="Robles A."/>
            <person name="Haridas S."/>
            <person name="Riley R."/>
            <person name="LaButti K."/>
            <person name="Pangilinan J."/>
            <person name="Andreopoulos W."/>
            <person name="Lipzen A."/>
            <person name="Yan J."/>
            <person name="Wang M."/>
            <person name="Ng V."/>
            <person name="Grigoriev I.V."/>
            <person name="Spatafora J.W."/>
            <person name="Magnuson J.K."/>
            <person name="Baker S.E."/>
            <person name="Pomraning K.R."/>
        </authorList>
    </citation>
    <scope>NUCLEOTIDE SEQUENCE [LARGE SCALE GENOMIC DNA]</scope>
    <source>
        <strain evidence="2">CBS 7786</strain>
    </source>
</reference>
<sequence length="379" mass="41050">MSSSSSNVLPEDQDELSQTNVSNFLKRLDDLKQATGSDEKDRARRLEEEIAEARRQRLARRQARSGSVSPEKFVVHPSTQTRPAHPAPKSGVTVQKELTTAQKSTHLSYETCPSLSPTTAVAHRTVDVLPQTSPSPKKSYASSPSQATSRLQGTHGIPPPSLGQDSRSVKITPSSPTLKVSAPLALKSAQGVSTMEKIKMWEKSAENVPAPEKIGEEPTVVPVAADMESRGKKVIERSDVSLSPVDTSAELSTRESESSCSSLATEPLAQSESGIINSRPAQLHARSTVREEARKENDVESTLSLRSSSSTVASTLCADANVSKEKHISDREEERLSKFLRPVSQTSPPKDRLRSNDAPYLPSPSMVSVFCTPLVLLCF</sequence>
<organism evidence="1 2">
    <name type="scientific">Lipomyces kononenkoae</name>
    <name type="common">Yeast</name>
    <dbReference type="NCBI Taxonomy" id="34357"/>
    <lineage>
        <taxon>Eukaryota</taxon>
        <taxon>Fungi</taxon>
        <taxon>Dikarya</taxon>
        <taxon>Ascomycota</taxon>
        <taxon>Saccharomycotina</taxon>
        <taxon>Lipomycetes</taxon>
        <taxon>Lipomycetales</taxon>
        <taxon>Lipomycetaceae</taxon>
        <taxon>Lipomyces</taxon>
    </lineage>
</organism>
<protein>
    <submittedName>
        <fullName evidence="1">Uncharacterized protein</fullName>
    </submittedName>
</protein>
<proteinExistence type="predicted"/>
<evidence type="ECO:0000313" key="2">
    <source>
        <dbReference type="Proteomes" id="UP001433508"/>
    </source>
</evidence>